<reference evidence="3" key="1">
    <citation type="submission" date="2019-10" db="EMBL/GenBank/DDBJ databases">
        <title>Complete genome sequence of Corynebacterium urogenitalis DSM 108747, isolated from the genital tract of a cow.</title>
        <authorList>
            <person name="Ruckert C."/>
            <person name="Ballas P."/>
            <person name="Wagener K."/>
            <person name="Drillich M."/>
            <person name="Kaempfer P."/>
            <person name="Busse H.-J."/>
            <person name="Ehling-Schulz M."/>
        </authorList>
    </citation>
    <scope>NUCLEOTIDE SEQUENCE [LARGE SCALE GENOMIC DNA]</scope>
    <source>
        <strain evidence="3">LMM 1652</strain>
    </source>
</reference>
<dbReference type="GO" id="GO:0016747">
    <property type="term" value="F:acyltransferase activity, transferring groups other than amino-acyl groups"/>
    <property type="evidence" value="ECO:0007669"/>
    <property type="project" value="InterPro"/>
</dbReference>
<dbReference type="RefSeq" id="WP_151903106.1">
    <property type="nucleotide sequence ID" value="NZ_CP045032.1"/>
</dbReference>
<accession>A0A5J6Z8Q6</accession>
<dbReference type="InterPro" id="IPR000182">
    <property type="entry name" value="GNAT_dom"/>
</dbReference>
<dbReference type="Gene3D" id="3.40.630.30">
    <property type="match status" value="1"/>
</dbReference>
<dbReference type="PANTHER" id="PTHR43610">
    <property type="entry name" value="BLL6696 PROTEIN"/>
    <property type="match status" value="1"/>
</dbReference>
<sequence>MQHDVILSSGPVTLRPLEVADAPEFFDLVEAEAWQGMATPVPDSVEDVEQQLHSMIESSGTQAWAVLYNDEFVGRTALYGIVEGLRTEVGSTYYGQQARGTVVNPTAKYLLLKHCFEERGFHRVALRCDSRNGRSRRAIAALGATFEGTLRNYRRGADGSVVNLDYFSITPEEWPQVEARLKARLG</sequence>
<dbReference type="EMBL" id="CP045032">
    <property type="protein sequence ID" value="QFQ02781.1"/>
    <property type="molecule type" value="Genomic_DNA"/>
</dbReference>
<gene>
    <name evidence="2" type="ORF">CUROG_07130</name>
</gene>
<dbReference type="KEGG" id="cuo:CUROG_07130"/>
<organism evidence="2 3">
    <name type="scientific">Corynebacterium urogenitale</name>
    <dbReference type="NCBI Taxonomy" id="2487892"/>
    <lineage>
        <taxon>Bacteria</taxon>
        <taxon>Bacillati</taxon>
        <taxon>Actinomycetota</taxon>
        <taxon>Actinomycetes</taxon>
        <taxon>Mycobacteriales</taxon>
        <taxon>Corynebacteriaceae</taxon>
        <taxon>Corynebacterium</taxon>
    </lineage>
</organism>
<evidence type="ECO:0000313" key="2">
    <source>
        <dbReference type="EMBL" id="QFQ02781.1"/>
    </source>
</evidence>
<dbReference type="OrthoDB" id="9795199at2"/>
<dbReference type="Pfam" id="PF13302">
    <property type="entry name" value="Acetyltransf_3"/>
    <property type="match status" value="1"/>
</dbReference>
<dbReference type="InterPro" id="IPR016181">
    <property type="entry name" value="Acyl_CoA_acyltransferase"/>
</dbReference>
<dbReference type="AlphaFoldDB" id="A0A5J6Z8Q6"/>
<proteinExistence type="predicted"/>
<dbReference type="SUPFAM" id="SSF55729">
    <property type="entry name" value="Acyl-CoA N-acyltransferases (Nat)"/>
    <property type="match status" value="1"/>
</dbReference>
<evidence type="ECO:0000313" key="3">
    <source>
        <dbReference type="Proteomes" id="UP000326711"/>
    </source>
</evidence>
<evidence type="ECO:0000259" key="1">
    <source>
        <dbReference type="PROSITE" id="PS51186"/>
    </source>
</evidence>
<dbReference type="PROSITE" id="PS51186">
    <property type="entry name" value="GNAT"/>
    <property type="match status" value="1"/>
</dbReference>
<dbReference type="Proteomes" id="UP000326711">
    <property type="component" value="Chromosome"/>
</dbReference>
<feature type="domain" description="N-acetyltransferase" evidence="1">
    <location>
        <begin position="12"/>
        <end position="165"/>
    </location>
</feature>
<name>A0A5J6Z8Q6_9CORY</name>
<dbReference type="PANTHER" id="PTHR43610:SF1">
    <property type="entry name" value="N-ACETYLTRANSFERASE DOMAIN-CONTAINING PROTEIN"/>
    <property type="match status" value="1"/>
</dbReference>
<keyword evidence="3" id="KW-1185">Reference proteome</keyword>
<protein>
    <recommendedName>
        <fullName evidence="1">N-acetyltransferase domain-containing protein</fullName>
    </recommendedName>
</protein>